<dbReference type="InterPro" id="IPR052939">
    <property type="entry name" value="23S_rRNA_MeTrnsfrase_RlmA"/>
</dbReference>
<dbReference type="GO" id="GO:0032259">
    <property type="term" value="P:methylation"/>
    <property type="evidence" value="ECO:0007669"/>
    <property type="project" value="UniProtKB-KW"/>
</dbReference>
<dbReference type="RefSeq" id="WP_045625555.1">
    <property type="nucleotide sequence ID" value="NZ_BAYM01000061.1"/>
</dbReference>
<gene>
    <name evidence="1" type="ORF">LC0644_0846</name>
</gene>
<dbReference type="SUPFAM" id="SSF53335">
    <property type="entry name" value="S-adenosyl-L-methionine-dependent methyltransferases"/>
    <property type="match status" value="1"/>
</dbReference>
<dbReference type="Gene3D" id="3.40.50.150">
    <property type="entry name" value="Vaccinia Virus protein VP39"/>
    <property type="match status" value="1"/>
</dbReference>
<accession>A0A0C9Q8T4</accession>
<dbReference type="GO" id="GO:0008168">
    <property type="term" value="F:methyltransferase activity"/>
    <property type="evidence" value="ECO:0007669"/>
    <property type="project" value="UniProtKB-KW"/>
</dbReference>
<keyword evidence="1" id="KW-0489">Methyltransferase</keyword>
<protein>
    <submittedName>
        <fullName evidence="1">Methyltransferase</fullName>
    </submittedName>
</protein>
<organism evidence="1 2">
    <name type="scientific">Lacticaseibacillus paracasei NRIC 0644</name>
    <dbReference type="NCBI Taxonomy" id="1435038"/>
    <lineage>
        <taxon>Bacteria</taxon>
        <taxon>Bacillati</taxon>
        <taxon>Bacillota</taxon>
        <taxon>Bacilli</taxon>
        <taxon>Lactobacillales</taxon>
        <taxon>Lactobacillaceae</taxon>
        <taxon>Lacticaseibacillus</taxon>
    </lineage>
</organism>
<evidence type="ECO:0000313" key="2">
    <source>
        <dbReference type="Proteomes" id="UP000032552"/>
    </source>
</evidence>
<name>A0A0C9Q8T4_LACPA</name>
<dbReference type="InterPro" id="IPR029063">
    <property type="entry name" value="SAM-dependent_MTases_sf"/>
</dbReference>
<dbReference type="AlphaFoldDB" id="A0A0C9Q8T4"/>
<comment type="caution">
    <text evidence="1">The sequence shown here is derived from an EMBL/GenBank/DDBJ whole genome shotgun (WGS) entry which is preliminary data.</text>
</comment>
<dbReference type="PANTHER" id="PTHR43460">
    <property type="entry name" value="METHYLTRANSFERASE"/>
    <property type="match status" value="1"/>
</dbReference>
<dbReference type="EMBL" id="BAYM01000061">
    <property type="protein sequence ID" value="GAN36257.1"/>
    <property type="molecule type" value="Genomic_DNA"/>
</dbReference>
<keyword evidence="1" id="KW-0808">Transferase</keyword>
<proteinExistence type="predicted"/>
<sequence length="249" mass="28583">MQTIESEWLAESQQAMRGWDFSHLKGRCQTEELPWNYSAWVRRHLKPSDEWLDMDTGGGELMQTFQHPVEKTTVTEGWQPNIDLLKRTLVPQGVTLYPDPEERLAQVPDEYFDIVTNSHGGLPIRDIARVLRPHGLFVSQHVGATNNYSLSRFLNANYVPAFPDNNLPQVMTELREAGFEILKSDAAFVKMNFTDVGAIVYYATVIPWEFPDFDVKKVMPQLHQLQKIIDSQGSVTTFEDRFIVLAKKN</sequence>
<dbReference type="PANTHER" id="PTHR43460:SF1">
    <property type="entry name" value="METHYLTRANSFERASE TYPE 11 DOMAIN-CONTAINING PROTEIN"/>
    <property type="match status" value="1"/>
</dbReference>
<dbReference type="Proteomes" id="UP000032552">
    <property type="component" value="Unassembled WGS sequence"/>
</dbReference>
<evidence type="ECO:0000313" key="1">
    <source>
        <dbReference type="EMBL" id="GAN36257.1"/>
    </source>
</evidence>
<reference evidence="2" key="1">
    <citation type="submission" date="2014-05" db="EMBL/GenBank/DDBJ databases">
        <title>Whole genome sequencing of Lactobacillus casei NRIC0644.</title>
        <authorList>
            <person name="Atarashi H."/>
            <person name="Yoshida Y."/>
            <person name="Fujimura S."/>
            <person name="Tanaka N."/>
            <person name="Shiwa Y."/>
            <person name="Yoshikawa H."/>
            <person name="Okada S."/>
            <person name="Nakagawa J."/>
        </authorList>
    </citation>
    <scope>NUCLEOTIDE SEQUENCE [LARGE SCALE GENOMIC DNA]</scope>
    <source>
        <strain evidence="2">NRIC0644</strain>
    </source>
</reference>